<keyword evidence="3" id="KW-0560">Oxidoreductase</keyword>
<gene>
    <name evidence="8" type="ORF">BD311DRAFT_804683</name>
</gene>
<evidence type="ECO:0000256" key="4">
    <source>
        <dbReference type="PIRSR" id="PIRSR000097-1"/>
    </source>
</evidence>
<proteinExistence type="inferred from homology"/>
<keyword evidence="2" id="KW-0521">NADP</keyword>
<dbReference type="PANTHER" id="PTHR43827:SF3">
    <property type="entry name" value="NADP-DEPENDENT OXIDOREDUCTASE DOMAIN-CONTAINING PROTEIN"/>
    <property type="match status" value="1"/>
</dbReference>
<feature type="active site" description="Proton donor" evidence="4">
    <location>
        <position position="51"/>
    </location>
</feature>
<name>A0A4Q9MY55_9APHY</name>
<evidence type="ECO:0000256" key="3">
    <source>
        <dbReference type="ARBA" id="ARBA00023002"/>
    </source>
</evidence>
<evidence type="ECO:0000256" key="1">
    <source>
        <dbReference type="ARBA" id="ARBA00007905"/>
    </source>
</evidence>
<dbReference type="CDD" id="cd19120">
    <property type="entry name" value="AKR_AKR3C2-3"/>
    <property type="match status" value="1"/>
</dbReference>
<dbReference type="PANTHER" id="PTHR43827">
    <property type="entry name" value="2,5-DIKETO-D-GLUCONIC ACID REDUCTASE"/>
    <property type="match status" value="1"/>
</dbReference>
<dbReference type="GO" id="GO:0016652">
    <property type="term" value="F:oxidoreductase activity, acting on NAD(P)H as acceptor"/>
    <property type="evidence" value="ECO:0007669"/>
    <property type="project" value="InterPro"/>
</dbReference>
<dbReference type="PRINTS" id="PR00069">
    <property type="entry name" value="ALDKETRDTASE"/>
</dbReference>
<accession>A0A4Q9MY55</accession>
<dbReference type="GO" id="GO:0016616">
    <property type="term" value="F:oxidoreductase activity, acting on the CH-OH group of donors, NAD or NADP as acceptor"/>
    <property type="evidence" value="ECO:0007669"/>
    <property type="project" value="UniProtKB-ARBA"/>
</dbReference>
<comment type="similarity">
    <text evidence="1">Belongs to the aldo/keto reductase family.</text>
</comment>
<dbReference type="FunFam" id="3.20.20.100:FF:000002">
    <property type="entry name" value="2,5-diketo-D-gluconic acid reductase A"/>
    <property type="match status" value="1"/>
</dbReference>
<dbReference type="PROSITE" id="PS00062">
    <property type="entry name" value="ALDOKETO_REDUCTASE_2"/>
    <property type="match status" value="1"/>
</dbReference>
<evidence type="ECO:0000256" key="5">
    <source>
        <dbReference type="PIRSR" id="PIRSR000097-2"/>
    </source>
</evidence>
<evidence type="ECO:0000256" key="2">
    <source>
        <dbReference type="ARBA" id="ARBA00022857"/>
    </source>
</evidence>
<dbReference type="SUPFAM" id="SSF51430">
    <property type="entry name" value="NAD(P)-linked oxidoreductase"/>
    <property type="match status" value="1"/>
</dbReference>
<dbReference type="InterPro" id="IPR036812">
    <property type="entry name" value="NAD(P)_OxRdtase_dom_sf"/>
</dbReference>
<dbReference type="Pfam" id="PF00248">
    <property type="entry name" value="Aldo_ket_red"/>
    <property type="match status" value="1"/>
</dbReference>
<dbReference type="PIRSF" id="PIRSF000097">
    <property type="entry name" value="AKR"/>
    <property type="match status" value="1"/>
</dbReference>
<dbReference type="InterPro" id="IPR023210">
    <property type="entry name" value="NADP_OxRdtase_dom"/>
</dbReference>
<evidence type="ECO:0000256" key="6">
    <source>
        <dbReference type="PIRSR" id="PIRSR000097-3"/>
    </source>
</evidence>
<dbReference type="AlphaFoldDB" id="A0A4Q9MY55"/>
<sequence>MPWGCIQLNDGTSIPTLAYGTGRLKNGDSVVGWVKQAITAGFVHLDVAQAYANEEETGKAISESGVPRESLYITTKFSGRDNLTILEAAQQSIKKLGVDHVDLYLIHHPRFATPDIPTAWAQLEKLKADGLTKSLGVSNFNEEELQAILDVAKVKPVANQIMVHPYNLAAQLPVIEFGNKHGIVTEGYSPLQSLRSTPGGPVDKPVNDVAARLSATPEQVLLAWAKSKNIVVITSSRDHGRVVSFLGAGDLELTAEDIAAIDEAGNKGALWSRACSKAGTMLPWEEGKLYDA</sequence>
<dbReference type="EMBL" id="ML143399">
    <property type="protein sequence ID" value="TBU31511.1"/>
    <property type="molecule type" value="Genomic_DNA"/>
</dbReference>
<protein>
    <submittedName>
        <fullName evidence="8">Aldo/keto reductase</fullName>
    </submittedName>
</protein>
<evidence type="ECO:0000259" key="7">
    <source>
        <dbReference type="Pfam" id="PF00248"/>
    </source>
</evidence>
<evidence type="ECO:0000313" key="8">
    <source>
        <dbReference type="EMBL" id="TBU31511.1"/>
    </source>
</evidence>
<feature type="binding site" evidence="5">
    <location>
        <position position="107"/>
    </location>
    <ligand>
        <name>substrate</name>
    </ligand>
</feature>
<dbReference type="InterPro" id="IPR044494">
    <property type="entry name" value="AKR3C2/3"/>
</dbReference>
<organism evidence="8">
    <name type="scientific">Dichomitus squalens</name>
    <dbReference type="NCBI Taxonomy" id="114155"/>
    <lineage>
        <taxon>Eukaryota</taxon>
        <taxon>Fungi</taxon>
        <taxon>Dikarya</taxon>
        <taxon>Basidiomycota</taxon>
        <taxon>Agaricomycotina</taxon>
        <taxon>Agaricomycetes</taxon>
        <taxon>Polyporales</taxon>
        <taxon>Polyporaceae</taxon>
        <taxon>Dichomitus</taxon>
    </lineage>
</organism>
<dbReference type="Gene3D" id="3.20.20.100">
    <property type="entry name" value="NADP-dependent oxidoreductase domain"/>
    <property type="match status" value="1"/>
</dbReference>
<feature type="domain" description="NADP-dependent oxidoreductase" evidence="7">
    <location>
        <begin position="17"/>
        <end position="264"/>
    </location>
</feature>
<reference evidence="8" key="1">
    <citation type="submission" date="2019-01" db="EMBL/GenBank/DDBJ databases">
        <title>Draft genome sequences of three monokaryotic isolates of the white-rot basidiomycete fungus Dichomitus squalens.</title>
        <authorList>
            <consortium name="DOE Joint Genome Institute"/>
            <person name="Lopez S.C."/>
            <person name="Andreopoulos B."/>
            <person name="Pangilinan J."/>
            <person name="Lipzen A."/>
            <person name="Riley R."/>
            <person name="Ahrendt S."/>
            <person name="Ng V."/>
            <person name="Barry K."/>
            <person name="Daum C."/>
            <person name="Grigoriev I.V."/>
            <person name="Hilden K.S."/>
            <person name="Makela M.R."/>
            <person name="de Vries R.P."/>
        </authorList>
    </citation>
    <scope>NUCLEOTIDE SEQUENCE [LARGE SCALE GENOMIC DNA]</scope>
    <source>
        <strain evidence="8">OM18370.1</strain>
    </source>
</reference>
<dbReference type="OrthoDB" id="416253at2759"/>
<feature type="site" description="Lowers pKa of active site Tyr" evidence="6">
    <location>
        <position position="76"/>
    </location>
</feature>
<dbReference type="InterPro" id="IPR020471">
    <property type="entry name" value="AKR"/>
</dbReference>
<dbReference type="InterPro" id="IPR018170">
    <property type="entry name" value="Aldo/ket_reductase_CS"/>
</dbReference>
<dbReference type="Proteomes" id="UP000292957">
    <property type="component" value="Unassembled WGS sequence"/>
</dbReference>